<accession>A0A953LHU6</accession>
<dbReference type="AlphaFoldDB" id="A0A953LHU6"/>
<comment type="caution">
    <text evidence="1">The sequence shown here is derived from an EMBL/GenBank/DDBJ whole genome shotgun (WGS) entry which is preliminary data.</text>
</comment>
<evidence type="ECO:0000313" key="2">
    <source>
        <dbReference type="Proteomes" id="UP000732377"/>
    </source>
</evidence>
<protein>
    <submittedName>
        <fullName evidence="1">Uncharacterized protein</fullName>
    </submittedName>
</protein>
<dbReference type="EMBL" id="PIUK01000220">
    <property type="protein sequence ID" value="MBY6277673.1"/>
    <property type="molecule type" value="Genomic_DNA"/>
</dbReference>
<reference evidence="1" key="1">
    <citation type="submission" date="2017-11" db="EMBL/GenBank/DDBJ databases">
        <title>Three new genomes from thermophilic consortium.</title>
        <authorList>
            <person name="Quaggio R."/>
            <person name="Amgarten D."/>
            <person name="Setubal J.C."/>
        </authorList>
    </citation>
    <scope>NUCLEOTIDE SEQUENCE</scope>
    <source>
        <strain evidence="1">ZCTH01-B2</strain>
    </source>
</reference>
<dbReference type="RefSeq" id="WP_273380974.1">
    <property type="nucleotide sequence ID" value="NZ_PIUK01000220.1"/>
</dbReference>
<evidence type="ECO:0000313" key="1">
    <source>
        <dbReference type="EMBL" id="MBY6277673.1"/>
    </source>
</evidence>
<dbReference type="Proteomes" id="UP000732377">
    <property type="component" value="Unassembled WGS sequence"/>
</dbReference>
<proteinExistence type="predicted"/>
<gene>
    <name evidence="1" type="ORF">CWE10_15980</name>
</gene>
<organism evidence="1 2">
    <name type="scientific">Symbiobacterium thermophilum</name>
    <dbReference type="NCBI Taxonomy" id="2734"/>
    <lineage>
        <taxon>Bacteria</taxon>
        <taxon>Bacillati</taxon>
        <taxon>Bacillota</taxon>
        <taxon>Clostridia</taxon>
        <taxon>Eubacteriales</taxon>
        <taxon>Symbiobacteriaceae</taxon>
        <taxon>Symbiobacterium</taxon>
    </lineage>
</organism>
<sequence length="80" mass="8862">MTQKASESAVQDRDRALLYVASWFAGLSMRERITAALAIADRFMAQGNAVLAAKWSDWALEMERELEESNGNGPEEAQAE</sequence>
<name>A0A953LHU6_SYMTR</name>